<proteinExistence type="predicted"/>
<reference evidence="14 15" key="1">
    <citation type="submission" date="2019-02" db="EMBL/GenBank/DDBJ databases">
        <title>Deep-cultivation of Planctomycetes and their phenomic and genomic characterization uncovers novel biology.</title>
        <authorList>
            <person name="Wiegand S."/>
            <person name="Jogler M."/>
            <person name="Boedeker C."/>
            <person name="Pinto D."/>
            <person name="Vollmers J."/>
            <person name="Rivas-Marin E."/>
            <person name="Kohn T."/>
            <person name="Peeters S.H."/>
            <person name="Heuer A."/>
            <person name="Rast P."/>
            <person name="Oberbeckmann S."/>
            <person name="Bunk B."/>
            <person name="Jeske O."/>
            <person name="Meyerdierks A."/>
            <person name="Storesund J.E."/>
            <person name="Kallscheuer N."/>
            <person name="Luecker S."/>
            <person name="Lage O.M."/>
            <person name="Pohl T."/>
            <person name="Merkel B.J."/>
            <person name="Hornburger P."/>
            <person name="Mueller R.-W."/>
            <person name="Bruemmer F."/>
            <person name="Labrenz M."/>
            <person name="Spormann A.M."/>
            <person name="Op den Camp H."/>
            <person name="Overmann J."/>
            <person name="Amann R."/>
            <person name="Jetten M.S.M."/>
            <person name="Mascher T."/>
            <person name="Medema M.H."/>
            <person name="Devos D.P."/>
            <person name="Kaster A.-K."/>
            <person name="Ovreas L."/>
            <person name="Rohde M."/>
            <person name="Galperin M.Y."/>
            <person name="Jogler C."/>
        </authorList>
    </citation>
    <scope>NUCLEOTIDE SEQUENCE [LARGE SCALE GENOMIC DNA]</scope>
    <source>
        <strain evidence="14 15">Pla110</strain>
    </source>
</reference>
<dbReference type="Gene3D" id="2.60.40.10">
    <property type="entry name" value="Immunoglobulins"/>
    <property type="match status" value="1"/>
</dbReference>
<evidence type="ECO:0000256" key="1">
    <source>
        <dbReference type="ARBA" id="ARBA00022670"/>
    </source>
</evidence>
<dbReference type="InterPro" id="IPR013783">
    <property type="entry name" value="Ig-like_fold"/>
</dbReference>
<dbReference type="Pfam" id="PF03160">
    <property type="entry name" value="Calx-beta"/>
    <property type="match status" value="2"/>
</dbReference>
<keyword evidence="5" id="KW-0378">Hydrolase</keyword>
<dbReference type="InterPro" id="IPR018247">
    <property type="entry name" value="EF_Hand_1_Ca_BS"/>
</dbReference>
<feature type="domain" description="Calx-beta" evidence="11">
    <location>
        <begin position="1831"/>
        <end position="1903"/>
    </location>
</feature>
<dbReference type="GO" id="GO:0007160">
    <property type="term" value="P:cell-matrix adhesion"/>
    <property type="evidence" value="ECO:0007669"/>
    <property type="project" value="InterPro"/>
</dbReference>
<dbReference type="SUPFAM" id="SSF117074">
    <property type="entry name" value="Hypothetical protein PA1324"/>
    <property type="match status" value="1"/>
</dbReference>
<dbReference type="GO" id="GO:0007154">
    <property type="term" value="P:cell communication"/>
    <property type="evidence" value="ECO:0007669"/>
    <property type="project" value="InterPro"/>
</dbReference>
<feature type="domain" description="Peptidase C-terminal archaeal/bacterial" evidence="12">
    <location>
        <begin position="776"/>
        <end position="862"/>
    </location>
</feature>
<dbReference type="SUPFAM" id="SSF141072">
    <property type="entry name" value="CalX-like"/>
    <property type="match status" value="2"/>
</dbReference>
<dbReference type="GO" id="GO:0016020">
    <property type="term" value="C:membrane"/>
    <property type="evidence" value="ECO:0007669"/>
    <property type="project" value="InterPro"/>
</dbReference>
<keyword evidence="15" id="KW-1185">Reference proteome</keyword>
<dbReference type="InterPro" id="IPR001818">
    <property type="entry name" value="Pept_M10_metallopeptidase"/>
</dbReference>
<dbReference type="RefSeq" id="WP_144996292.1">
    <property type="nucleotide sequence ID" value="NZ_CP036281.1"/>
</dbReference>
<evidence type="ECO:0000259" key="11">
    <source>
        <dbReference type="Pfam" id="PF03160"/>
    </source>
</evidence>
<dbReference type="Pfam" id="PF00413">
    <property type="entry name" value="Peptidase_M10"/>
    <property type="match status" value="1"/>
</dbReference>
<gene>
    <name evidence="14" type="ORF">Pla110_28080</name>
</gene>
<dbReference type="Gene3D" id="2.60.120.380">
    <property type="match status" value="2"/>
</dbReference>
<keyword evidence="3" id="KW-0732">Signal</keyword>
<evidence type="ECO:0000313" key="15">
    <source>
        <dbReference type="Proteomes" id="UP000317178"/>
    </source>
</evidence>
<dbReference type="KEGG" id="plon:Pla110_28080"/>
<dbReference type="Gene3D" id="3.40.390.10">
    <property type="entry name" value="Collagenase (Catalytic Domain)"/>
    <property type="match status" value="1"/>
</dbReference>
<evidence type="ECO:0000256" key="4">
    <source>
        <dbReference type="ARBA" id="ARBA00022737"/>
    </source>
</evidence>
<dbReference type="InterPro" id="IPR024079">
    <property type="entry name" value="MetalloPept_cat_dom_sf"/>
</dbReference>
<dbReference type="GO" id="GO:0031012">
    <property type="term" value="C:extracellular matrix"/>
    <property type="evidence" value="ECO:0007669"/>
    <property type="project" value="InterPro"/>
</dbReference>
<dbReference type="SUPFAM" id="SSF55486">
    <property type="entry name" value="Metalloproteases ('zincins'), catalytic domain"/>
    <property type="match status" value="1"/>
</dbReference>
<protein>
    <submittedName>
        <fullName evidence="14">Matrixin</fullName>
    </submittedName>
</protein>
<feature type="region of interest" description="Disordered" evidence="9">
    <location>
        <begin position="1908"/>
        <end position="1940"/>
    </location>
</feature>
<keyword evidence="2" id="KW-0479">Metal-binding</keyword>
<dbReference type="Gene3D" id="2.60.40.2030">
    <property type="match status" value="2"/>
</dbReference>
<name>A0A518CPC4_9PLAN</name>
<evidence type="ECO:0000256" key="2">
    <source>
        <dbReference type="ARBA" id="ARBA00022723"/>
    </source>
</evidence>
<feature type="domain" description="Peptidase M10 metallopeptidase" evidence="10">
    <location>
        <begin position="603"/>
        <end position="719"/>
    </location>
</feature>
<dbReference type="GO" id="GO:0004222">
    <property type="term" value="F:metalloendopeptidase activity"/>
    <property type="evidence" value="ECO:0007669"/>
    <property type="project" value="InterPro"/>
</dbReference>
<dbReference type="PANTHER" id="PTHR13802">
    <property type="entry name" value="MUCIN 4-RELATED"/>
    <property type="match status" value="1"/>
</dbReference>
<evidence type="ECO:0000259" key="13">
    <source>
        <dbReference type="Pfam" id="PF06119"/>
    </source>
</evidence>
<accession>A0A518CPC4</accession>
<evidence type="ECO:0000256" key="6">
    <source>
        <dbReference type="ARBA" id="ARBA00022833"/>
    </source>
</evidence>
<keyword evidence="7" id="KW-0106">Calcium</keyword>
<feature type="domain" description="NIDO" evidence="13">
    <location>
        <begin position="946"/>
        <end position="1089"/>
    </location>
</feature>
<dbReference type="Pfam" id="PF06119">
    <property type="entry name" value="NIDO"/>
    <property type="match status" value="1"/>
</dbReference>
<keyword evidence="1" id="KW-0645">Protease</keyword>
<dbReference type="Proteomes" id="UP000317178">
    <property type="component" value="Chromosome"/>
</dbReference>
<dbReference type="GO" id="GO:0008270">
    <property type="term" value="F:zinc ion binding"/>
    <property type="evidence" value="ECO:0007669"/>
    <property type="project" value="InterPro"/>
</dbReference>
<dbReference type="GO" id="GO:0006508">
    <property type="term" value="P:proteolysis"/>
    <property type="evidence" value="ECO:0007669"/>
    <property type="project" value="UniProtKB-KW"/>
</dbReference>
<dbReference type="InterPro" id="IPR003644">
    <property type="entry name" value="Calx_beta"/>
</dbReference>
<evidence type="ECO:0000256" key="5">
    <source>
        <dbReference type="ARBA" id="ARBA00022801"/>
    </source>
</evidence>
<keyword evidence="6" id="KW-0862">Zinc</keyword>
<keyword evidence="8" id="KW-1015">Disulfide bond</keyword>
<dbReference type="InterPro" id="IPR051495">
    <property type="entry name" value="Epithelial_Barrier/Signaling"/>
</dbReference>
<dbReference type="OrthoDB" id="247526at2"/>
<dbReference type="Pfam" id="PF04151">
    <property type="entry name" value="PPC"/>
    <property type="match status" value="1"/>
</dbReference>
<evidence type="ECO:0000256" key="8">
    <source>
        <dbReference type="ARBA" id="ARBA00023157"/>
    </source>
</evidence>
<dbReference type="InterPro" id="IPR038081">
    <property type="entry name" value="CalX-like_sf"/>
</dbReference>
<dbReference type="PANTHER" id="PTHR13802:SF52">
    <property type="entry name" value="MUCIN-4"/>
    <property type="match status" value="1"/>
</dbReference>
<dbReference type="EMBL" id="CP036281">
    <property type="protein sequence ID" value="QDU81071.1"/>
    <property type="molecule type" value="Genomic_DNA"/>
</dbReference>
<sequence length="1988" mass="213589">MQRSVWSRAVNFFTRAQQPVRKTQPTGDWGGSAVELLETRTLLSSVNLFSAQLSPAQDQETSHSQSVSVALDQSNESGETVTYEVGINSDPMELVAKKVDELHGLYATETYVGTNYHFDRRGEGEKYMLGETGWYFLLPNGEVYRWNRNLSESHLVASLDTEYYDNPELLYTAADSTDMEQMVADLDEQWDFHATDKILKEDFYLNHRGQQEKYFKGGKHWFYITPDGAAYRWHGSFEKSVKYFQFDESYYEDVTKLFNANESLNVSGSGAEAGIQVNGKDIQITPTKGFVGTFNYTIVATDGFQVGQTTNTIDVQNSAPVLRDVGEVEFMVYPDGIPEHAVDVLFDTGTTEAEVAEILAAQKGEYFTIDLESYDLDGDSISISAMLEGADAVQLNQEYSLHADARTVGKNYFYNLRGANEKYVQTSRGWIYMLPNGEAYYWYGSLEKSALVAELDPAYYEDPSLLWNTEIPAEADVAIQLNGSKLTIDPANDFVGEFSIVITATDGLADSEIVIPVSIVDGQDLFDSFVFDDADRWTTTATDAGVLSQGDSTILTWTIAPDGTFIDSYTLGTGANSNLISFLDNIYGDDGSGDIANRSWFPFIQSSFDSWADLTGITYEYVEYDDGSDFELDNAGVLNTRADIRLGGRPIDGDSGVLAFNFFPNFGEMVIDTSDSTFDNTNSDSLVLRNVVAHELGHGLGFAHQFPVDQTVLMEPFLSTAFDGPQFDDLLAANRGYGDRFEVGTGNDTVSVATDLGFVDDTVRVINSLSIDGSADRDYFFFDISYPQAVTITVNPIGGVYQNGDTAADVADFDAGAQSNLEFMLLDGDGITVLGTADAAAIGNPETLTFDLPSSGTYYVRIIGQEDAAQMYQLDISTQDGVDGGSISGFVYEDRNNNGTRDSQTGTVPNIELLDIGDVILERNDDLSTDLLDFGFDFEFYGTTYDSFYINNNGNITFDAPLFDFVPDGFPTFTPIIAPFWADVDTTGAGSAEVHLARGTSSRGNPIVQIDWPGVGYFFANDTQLNNFTLYIEDDPEGDIVVFSYGDMEWTTGEVESNGGFGGQGAQIGADSGDGVNYFSLGRPNSPDTLAAFTNTQFEFRVTDFGFTSIEPGIADVTVYLDTNNNGNLDVGEITSITREDDTSTPDIDETGFYEFTGLAAGTFVVRQIIPEDFVQTEPINDGPHIVELANGEVEEQRNFGNFAGIFGKQITLETAADYQISEAGSIEVIATIVGHPQNVDTNVQLDFSGTAILDVDYTVTSTLITIPAGQTSGSIVITGIDDSRIEIRESIIVDVISSDSAGELNGLQQVTVFMTDNDNPSPAMGVGESGHADLPAWAANSLEGGVPLHRLATLSERKVAFVNGGRHIITAYANKLSPLIDVNEGEGSGTSGDNDAQADAEFLDGFGTGILDDPQADVSGNLGSLSDVDYYSFDLEAGDVIGVTGFNSLTTIQLFDPTGTERVGSSQDLSAIYPNASPLPGGGNATIAYVVPTAGTYAVAISGFTGDYSAQFRVFRPDLETQAAGAVQTLFIDFDGATLDASIFGGSGSVTLSPLTTFLGDWGLTAADEDAVIDAILAELERSISTDIRLNGNNGDFDTTGINGDFDIEILNSRDDADPFGQDNVSRVVVGGTIAELGIPTIGIAESIDPGNFNQEESAVVLLDFLSGPNDDPNSLNAIPLAAGVSIIDLIGTAVGNITSHEAGHFFGLFHTDQTNPTENLIDQGGDLSNTIGLGPDGIYGSADDVDVSHVTDVYVENEGFTGIEDTLNSLAFGLSTGGGNGGNTGGRNPQVTLEVLESPSLNFTEGESRTIVASIVGHPDDGIILIEFSFSGSAVLGTDYQVSSEQIIILPGESSGSITIFAIDERLIEIRESIIIDIDSITGGDELNDFQQATVFILDNDAPAPLIAATPPGQTPTNTTASTGSNSGQASSGSSSPWKSRFAFMPVTEEGMPKSKAAVVYAEEPVIDDKSVDDSFSLLSDEDIWV</sequence>
<dbReference type="PROSITE" id="PS00018">
    <property type="entry name" value="EF_HAND_1"/>
    <property type="match status" value="1"/>
</dbReference>
<dbReference type="InterPro" id="IPR003886">
    <property type="entry name" value="NIDO_dom"/>
</dbReference>
<evidence type="ECO:0000313" key="14">
    <source>
        <dbReference type="EMBL" id="QDU81071.1"/>
    </source>
</evidence>
<dbReference type="SUPFAM" id="SSF89260">
    <property type="entry name" value="Collagen-binding domain"/>
    <property type="match status" value="1"/>
</dbReference>
<feature type="compositionally biased region" description="Low complexity" evidence="9">
    <location>
        <begin position="1917"/>
        <end position="1938"/>
    </location>
</feature>
<organism evidence="14 15">
    <name type="scientific">Polystyrenella longa</name>
    <dbReference type="NCBI Taxonomy" id="2528007"/>
    <lineage>
        <taxon>Bacteria</taxon>
        <taxon>Pseudomonadati</taxon>
        <taxon>Planctomycetota</taxon>
        <taxon>Planctomycetia</taxon>
        <taxon>Planctomycetales</taxon>
        <taxon>Planctomycetaceae</taxon>
        <taxon>Polystyrenella</taxon>
    </lineage>
</organism>
<evidence type="ECO:0000256" key="9">
    <source>
        <dbReference type="SAM" id="MobiDB-lite"/>
    </source>
</evidence>
<evidence type="ECO:0000259" key="12">
    <source>
        <dbReference type="Pfam" id="PF04151"/>
    </source>
</evidence>
<evidence type="ECO:0000256" key="7">
    <source>
        <dbReference type="ARBA" id="ARBA00022837"/>
    </source>
</evidence>
<evidence type="ECO:0000259" key="10">
    <source>
        <dbReference type="Pfam" id="PF00413"/>
    </source>
</evidence>
<keyword evidence="4" id="KW-0677">Repeat</keyword>
<evidence type="ECO:0000256" key="3">
    <source>
        <dbReference type="ARBA" id="ARBA00022729"/>
    </source>
</evidence>
<dbReference type="InterPro" id="IPR007280">
    <property type="entry name" value="Peptidase_C_arc/bac"/>
</dbReference>
<feature type="domain" description="Calx-beta" evidence="11">
    <location>
        <begin position="1218"/>
        <end position="1316"/>
    </location>
</feature>